<evidence type="ECO:0000313" key="10">
    <source>
        <dbReference type="Proteomes" id="UP000663827"/>
    </source>
</evidence>
<comment type="subcellular location">
    <subcellularLocation>
        <location evidence="1">Nucleus</location>
    </subcellularLocation>
</comment>
<evidence type="ECO:0000256" key="7">
    <source>
        <dbReference type="ARBA" id="ARBA00025775"/>
    </source>
</evidence>
<name>A0A8H3E272_9AGAM</name>
<dbReference type="PANTHER" id="PTHR37534">
    <property type="entry name" value="TRANSCRIPTIONAL ACTIVATOR PROTEIN UGA3"/>
    <property type="match status" value="1"/>
</dbReference>
<dbReference type="AlphaFoldDB" id="A0A8H3E272"/>
<dbReference type="Proteomes" id="UP000663827">
    <property type="component" value="Unassembled WGS sequence"/>
</dbReference>
<comment type="caution">
    <text evidence="9">The sequence shown here is derived from an EMBL/GenBank/DDBJ whole genome shotgun (WGS) entry which is preliminary data.</text>
</comment>
<dbReference type="InterPro" id="IPR019508">
    <property type="entry name" value="Prot_inh_I48_clitocypin"/>
</dbReference>
<dbReference type="GO" id="GO:0005634">
    <property type="term" value="C:nucleus"/>
    <property type="evidence" value="ECO:0007669"/>
    <property type="project" value="UniProtKB-SubCell"/>
</dbReference>
<dbReference type="EMBL" id="CAJNJQ010001694">
    <property type="protein sequence ID" value="CAE7146341.1"/>
    <property type="molecule type" value="Genomic_DNA"/>
</dbReference>
<feature type="compositionally biased region" description="Basic and acidic residues" evidence="8">
    <location>
        <begin position="179"/>
        <end position="196"/>
    </location>
</feature>
<reference evidence="9" key="1">
    <citation type="submission" date="2021-01" db="EMBL/GenBank/DDBJ databases">
        <authorList>
            <person name="Kaushik A."/>
        </authorList>
    </citation>
    <scope>NUCLEOTIDE SEQUENCE</scope>
    <source>
        <strain evidence="9">AG5</strain>
    </source>
</reference>
<comment type="function">
    <text evidence="6">Binds and inhibits cysteine proteinases. Inhibits most strongly papain and cathepsin L, more weakly bromelain and cathepsin B while it is completely ineffective against cathepsin H.</text>
</comment>
<feature type="region of interest" description="Disordered" evidence="8">
    <location>
        <begin position="134"/>
        <end position="211"/>
    </location>
</feature>
<organism evidence="9 10">
    <name type="scientific">Rhizoctonia solani</name>
    <dbReference type="NCBI Taxonomy" id="456999"/>
    <lineage>
        <taxon>Eukaryota</taxon>
        <taxon>Fungi</taxon>
        <taxon>Dikarya</taxon>
        <taxon>Basidiomycota</taxon>
        <taxon>Agaricomycotina</taxon>
        <taxon>Agaricomycetes</taxon>
        <taxon>Cantharellales</taxon>
        <taxon>Ceratobasidiaceae</taxon>
        <taxon>Rhizoctonia</taxon>
    </lineage>
</organism>
<evidence type="ECO:0000256" key="3">
    <source>
        <dbReference type="ARBA" id="ARBA00022690"/>
    </source>
</evidence>
<dbReference type="PANTHER" id="PTHR37534:SF46">
    <property type="entry name" value="ZN(II)2CYS6 TRANSCRIPTION FACTOR (EUROFUNG)"/>
    <property type="match status" value="1"/>
</dbReference>
<proteinExistence type="inferred from homology"/>
<sequence>MSSSILPPGLYNLRFVHERDESPSVGGLYATQEPPNVTLAPNVPGFAERQTWEILPLIGGKPNSVTIRAANIDGDPENASWHNAGTHDHAPIKLGEPRPFIAEPVREIGPDGIGRYTIRPLEGPDVVGVTLYVGSNEPEDNRSNGFTYGEDLPSGPSSSSRSVPPGSSVASSSPCINDSPRKDETLISNDKIDIRSPNKPSGTGHTRQDPSKIFAFDNEDAVIYDTFPPTRKTRLVENHLLLPLGFVNATTTQRPVFPTNPLLFELASRMSKCVPVSPSIQEITEYAISHIDRMLNTMYFKPKRSEQIENFQKMTLWRMSTCDFARQSLLIDARIHDSILEGSHSIYSNEFTHWIDAFEQAVRVRLDEPLTSYEFQERLNDILEMLFTKSRLHNAANTYESFCRATPNFLQIVYSDPTMWPAQSDLALVSIAHLLASSSSYWPACYMLMDVMGSMIYGVPQRVDYNTDIELFHVEAHPVEWGDCIPGEFMVLLAKINACRDHRSTEDWRDIERQLVSWEPRPKFEPKGLESWKSVAWLALQETWKQTLLMYMYLAVCGVPTDNPRIQSSLRQIFQLIGTIRRQDPPGSNVHFFAQSLITGICSRTEKQRRLVRERLGCAAETRFWMFRGPEIVPVLDHLWLGAGVEGKPVTWSDYLHSRATVLPLST</sequence>
<feature type="compositionally biased region" description="Low complexity" evidence="8">
    <location>
        <begin position="153"/>
        <end position="174"/>
    </location>
</feature>
<keyword evidence="4" id="KW-0789">Thiol protease inhibitor</keyword>
<evidence type="ECO:0000256" key="5">
    <source>
        <dbReference type="ARBA" id="ARBA00023242"/>
    </source>
</evidence>
<keyword evidence="5" id="KW-0539">Nucleus</keyword>
<dbReference type="Pfam" id="PF11951">
    <property type="entry name" value="Fungal_trans_2"/>
    <property type="match status" value="1"/>
</dbReference>
<keyword evidence="3" id="KW-0646">Protease inhibitor</keyword>
<protein>
    <submittedName>
        <fullName evidence="9">Uncharacterized protein</fullName>
    </submittedName>
</protein>
<accession>A0A8H3E272</accession>
<evidence type="ECO:0000256" key="2">
    <source>
        <dbReference type="ARBA" id="ARBA00011738"/>
    </source>
</evidence>
<dbReference type="GO" id="GO:0004869">
    <property type="term" value="F:cysteine-type endopeptidase inhibitor activity"/>
    <property type="evidence" value="ECO:0007669"/>
    <property type="project" value="UniProtKB-KW"/>
</dbReference>
<evidence type="ECO:0000256" key="8">
    <source>
        <dbReference type="SAM" id="MobiDB-lite"/>
    </source>
</evidence>
<evidence type="ECO:0000256" key="6">
    <source>
        <dbReference type="ARBA" id="ARBA00024855"/>
    </source>
</evidence>
<dbReference type="Gene3D" id="2.80.10.50">
    <property type="match status" value="1"/>
</dbReference>
<comment type="similarity">
    <text evidence="7">Belongs to the protease inhibitor I48 family.</text>
</comment>
<dbReference type="Pfam" id="PF10467">
    <property type="entry name" value="Inhibitor_I48"/>
    <property type="match status" value="1"/>
</dbReference>
<evidence type="ECO:0000256" key="1">
    <source>
        <dbReference type="ARBA" id="ARBA00004123"/>
    </source>
</evidence>
<dbReference type="InterPro" id="IPR021858">
    <property type="entry name" value="Fun_TF"/>
</dbReference>
<evidence type="ECO:0000256" key="4">
    <source>
        <dbReference type="ARBA" id="ARBA00022704"/>
    </source>
</evidence>
<evidence type="ECO:0000313" key="9">
    <source>
        <dbReference type="EMBL" id="CAE7146341.1"/>
    </source>
</evidence>
<gene>
    <name evidence="9" type="ORF">RDB_LOCUS83386</name>
</gene>
<comment type="subunit">
    <text evidence="2">Homodimer.</text>
</comment>